<evidence type="ECO:0000259" key="2">
    <source>
        <dbReference type="Pfam" id="PF01345"/>
    </source>
</evidence>
<feature type="region of interest" description="Disordered" evidence="1">
    <location>
        <begin position="3744"/>
        <end position="3764"/>
    </location>
</feature>
<dbReference type="Gene3D" id="2.60.40.10">
    <property type="entry name" value="Immunoglobulins"/>
    <property type="match status" value="3"/>
</dbReference>
<dbReference type="InterPro" id="IPR011050">
    <property type="entry name" value="Pectin_lyase_fold/virulence"/>
</dbReference>
<feature type="domain" description="DUF11" evidence="2">
    <location>
        <begin position="3277"/>
        <end position="3387"/>
    </location>
</feature>
<reference evidence="4" key="1">
    <citation type="submission" date="2023-07" db="EMBL/GenBank/DDBJ databases">
        <authorList>
            <person name="Kim M.K."/>
        </authorList>
    </citation>
    <scope>NUCLEOTIDE SEQUENCE</scope>
    <source>
        <strain evidence="4">ASUV-10-1</strain>
    </source>
</reference>
<dbReference type="EMBL" id="JAUQSY010000003">
    <property type="protein sequence ID" value="MDO7874413.1"/>
    <property type="molecule type" value="Genomic_DNA"/>
</dbReference>
<dbReference type="RefSeq" id="WP_305005725.1">
    <property type="nucleotide sequence ID" value="NZ_JAUQSY010000003.1"/>
</dbReference>
<feature type="domain" description="Right handed beta helix" evidence="3">
    <location>
        <begin position="1461"/>
        <end position="1597"/>
    </location>
</feature>
<evidence type="ECO:0000313" key="4">
    <source>
        <dbReference type="EMBL" id="MDO7874413.1"/>
    </source>
</evidence>
<feature type="compositionally biased region" description="Low complexity" evidence="1">
    <location>
        <begin position="743"/>
        <end position="752"/>
    </location>
</feature>
<feature type="domain" description="DUF11" evidence="2">
    <location>
        <begin position="1956"/>
        <end position="2082"/>
    </location>
</feature>
<feature type="domain" description="DUF11" evidence="2">
    <location>
        <begin position="335"/>
        <end position="447"/>
    </location>
</feature>
<feature type="domain" description="DUF11" evidence="2">
    <location>
        <begin position="207"/>
        <end position="320"/>
    </location>
</feature>
<evidence type="ECO:0000256" key="1">
    <source>
        <dbReference type="SAM" id="MobiDB-lite"/>
    </source>
</evidence>
<dbReference type="Proteomes" id="UP001176429">
    <property type="component" value="Unassembled WGS sequence"/>
</dbReference>
<dbReference type="SUPFAM" id="SSF51126">
    <property type="entry name" value="Pectin lyase-like"/>
    <property type="match status" value="1"/>
</dbReference>
<feature type="domain" description="DUF11" evidence="2">
    <location>
        <begin position="3403"/>
        <end position="3509"/>
    </location>
</feature>
<sequence>MEKKVRLNVGNGSVGRRKHMSLRRPEPQTAGWLRAALRQLAAPSWGCLVLLLVLLGSGRAALAGNTITPSIGANNTSPLPGSTLTLTLGYVNTYTNGTNRTATIVRNGTITGLPTGLTGVTFAGLGAAGATYNTGSGTITFNTGANGYDNTLAANDNTPDLDFTISFTVPVGMAAFTATSAPTTNTQSTTVNPQSVSVTVAPQLPADVSVTVSAPATAPAGAQATITVTATNTSTTNTATDVVVTAQLATGLPAGAVNVSNDGTYDAGTGRVTFPAQALGPNGTFTPTIRLLMPASGTRTVKVSGTSAVDVNAANNNGNAANANATITVTQVADVAISVSGPTAATPGSAIVYSVLLTNQGPSTATGLTAQLALGGAPTNVVVTGGGTLAGSTVSFTVPGGSLASGNSLIYTVRLTVPATGPVTGTASATSTTANGDPVAANNNGTAPASQVSTAVVASTPSEVCATPGASGSLTYSGTQGINTYYPGLTGTGTQNQAGQKVLAIGAATTSGTTPVSGALAVGDLVLVMQMQGAPINTTNTSSYGDGYAGDPGSGSLGGTTFTAGQYEYGTVAALAAGTVTLTNNLVNTYQNANATATTGQRRFQIIRVPQYQDFTLTANLTTVPAWNGSTGGVLALDVAGTLNLGTNRVINLVGKGFRGGGGRQLGGAGGLGYANTDYRTPATANVNASKGEGLAGTPRYLNNGGTTVTDLGTTFGYPDGSTVGGGDNGRGAPGNAGGGGTDTAPNSNEENTGGGGGSNGGTGGQGGNGWRSNLPSGGFGGAPFLAAAPSRLVLGGGGGAGTTNNGTVADDDTYPGNAGLTNDGFASSGAAGGGMLLARVGSVSGTGTINVSGADVAFVPENDGSGGGGGGGSVLLLSNNTAATALTGVTVLATGGQGGSNTGGGSAHGPGGGGSGGVVFASSPLNAASSYGAGTNGTTFNGLVYEAGPGTSSPAFVRNSVGFDETPLLQSGANCVADLTTTLSGPTALATGGNAGPYTVTFTNNGPGSGSFATRTVTLPTGASLSSQQLLDIQAQAPGATYTSGTRVISFGAASGVASGATSSFIFSFTAPATTGTGLTLSSAVTAASGTNQGANQAADNASLTLSVSNALTGTIFEDVNYGGGAGRNYVTANAGSGLASGAIRRPGVRVELYNTSTGAFVAAAITDANGQYALPVQASTGYTLRVVNNTVTSARPGATFSGAASTGYLSNQVAVQTFNGLTDRVGGEYPGRADADANTTGANLSTLTAGSVAAQSLRTLTSAASGLTTGPDFGFNFDVVTNTNDAGQGSLRQFILNANALGGETTLAQSGSSAAGALAAQRETSIFMIPNGATTAANNVPAGLRSYSASTNAGLASQLSGGVAVITPATTLPAISGPNTFIDGSTQTFNIGNTNNVTLGAGGTVGTAATALGTVNGPEVQLSGTAVVATGLDVAATGTGAGVLGLAIYGFGTNGDNDNSAGIRAATGGLTISRNVLGSPATGFTDPGNSTRGLGDGIRLTGGTTASSISNNLIGYNGGKGIAISAGVTTVSVTNNEVRSNAQNGPAWDGIDVQGSAATVTGNLFVNNAGVGIDSYNSAGANTITGNTVSGNGRGTATLAPDETPGIRLFGALNVVSQNVSTGNYGAGVMVVNSSPTTTISQNSIYNNGTVAALNGAAATGQLGIDLTNGNTATGDAPFLTLNDNGDTDGGANGLLNFPVITSATVVGANLVVQGFTRPGARIEFFNPGPVADPSGFGEGQTYLGTVTEGGAAGGGNLVADTNADTGSYGPGLINGLSQGTDNTNRFTFNIPLTGSFAGYAAGSLLTATATLDGATSEFAGNVAVNTAPVANTLTNTAGIPNTSAPVALAPGLSGTANGSGNSIAAYTIVSLPASGTLSYVSGSTTTTVAAGTTITAAQLASLRYTPASGTTGNVSFTYTVTDANGIASLSNNSGGTITAGPATYTIPVTAVADVATTITPSATPVNAGAALSFNVTYTNAGPNLAASYAQTLTLSSGLGAGNVTFANLPTGVTASYNTANGQVTFTGTPTTLASGANQNLTVSIAVVPAALSSITAATTITTSTGQGADTGANSASVTVPVTPVADVTTTLSGPTQIIPGSTNTYAVNFLNNGPSPAAGVTRTVSIPAGSSNVTAAGGTIGGNTASGFTITYTPSPTTLASGSPTPYSFSFTAPTATGTTYALTSTVGTSTSQGADAAPNSATLSLTTAGAGLACNSVFYRVREVSGNSLLERLDRSSAGGTITYAGTTLYSTGVSLNALAFNYADGYLYAFRTNSNVLYRLSSTGAQEVGAIAGIPATGANAATSDLNGLMYIADNSTTTLYRLNLSTLTLTSTVTLSAAVNFGDMAYNPVDNNIYANRYYAASGTNGVARINPTSGAVTVLGTPATSGDDVGSLFFDAAGGLYAATNQGSFVGFNTSTGASTLIGAAGSAAQSDGASCVFPTEELDVVLSAGTPVRVSSTAFDVTYTVRVKNTGAVSDANVQVNNFLNDGTNPTGAAFPGASSVTVTTAPSIASGPALALNGGFNGTSSTGLLAGTTALASNATSVITYTVRVTYPSVAAIPTTAQNNSVYASTTGTSPNAGYVLVNGTALAPTGVLAGDQSTTGSTLPATPGADTPSPTPVTFANPLVQNITNVTLNNTAPATVLNPNLSATPGLNGTGAAISSFTISALTGSGTLRYNGTPVTGSLTVLVANVGLLTYQPVPGNVSSPSFTFFATDANGGVSNTATYTIPVQSLADVTTTLNGPAQLSTGTAAGPYTVTYANVGLAAAGIVTRTLTLPAGATNIVAPNGTITGTSIDFGNVTSLAAGGSASFTFSFTAPATAGAVAIVSTTTTTSNEGTNPAPNSSTISATVTAVTDVAATIAPLAGTVAAGSPGAGFTVSFANNGALTAAGVTRMVQLPAGLGAVSATNGGSYDNTTGLVTYAPSPTTIANGAPLTSVITFAAPASGPVAATASVSTTSFEAGQTANNTQSATLSITPGFNLITTIDGPTTTVQGNPLTLYVTTANNGPSAAPNAQQAVQLTGGLANVFVSNGGSYNAASGLVTFPALPSLPSGQAVANTISFTAPAVGTTLAPAATVTPNTTPAGETAPANNLAYLNGAATSTSITITAPTTPQANAYATISGAPATVAAGGTMSLTVTAGNAGPAPANSLIARVQLPPGLASATFTLDGATGTFDGGTNTITFAGGATYSLTTGLLTLPTVATQVAGTAQSYALAFPAPADPGNDGQLLLTAAVSTATSETVLSDNLAASTVRVLPTTDLATTISGPASAGAGQPVSYTATFANNGPGLALGVARTVQLPAGLSAVAVTDVATGLAAGTYDSTTGLLTLPALTSLSVGSSAAYTIGFAAPATNFAPRSAVSATTTDGVTVNNRAATSTTVAALADVAVALSGPATAVVGNPVTYYVTTTNNGPSAATGVATTLQLPANLNGVTVSNGGSYVSSSGLVTFTAIGALASGTSVADYVTFTMPSAAGGQLNGVATATATSTDPVAANNTVSTATSVAPVTGTLADVATTVSLPASATAGSSTTATVTFTNNGPAAALNVAPTLQLPAGLTGLTVSNSGSYNPATGVVTWPLIASQASGNTATYTVAFAAPASGPLRASSAVSSQTSDGNLNNNSFTTTATVTASYDVTISLGGPAGTLPGATNTYTVTTTNNGPSVASSVTPTVTLPAGLTASNISGGGSQTGAVITWPAITNLAAGPASAVAYTFDVPMPATGSLLLNAAVTGTGEPAANTGNNTASTTTARSNRPPVAANVVNARQSPQGNTATTALPLTSLAATDADGTIASYQLTGSLPPASQGILYYNNNADGVSGSYVVLPIGQALSQAQAGTLRFDPTDGYAGNVFFTYTATDNLTAGSNAALYTLAVGQDNASRYSATPSKGGPDKYVTNDVLAFVIDPNGARYNSAGLIFDQTTGAMQTGVTNGLAATGTNAQLTPVGTAPGQTPAPAGNPTNTLPPGTALNPSTGQIYVSTASLLPRVTTATTYTVNITTTDVYGGVTTQPVSFTLGAFPLPVELTVFTAQAVRNVDGLLKWTTASEKNNDHFDVERSLDGRSFEKIGEVRGQGSKASPTAYALTDAHAARLGRQLYYRLRQVDADGSSSYSPVRTISFTQFAEPNISLWPNPMVGTTNLDLSQLPAGSYEVRVLDATGRVILGAQLTAGQSHLLNIAAVANGTYTVLVRGTEPGNSHVGLTKRLIKN</sequence>
<dbReference type="InterPro" id="IPR039448">
    <property type="entry name" value="Beta_helix"/>
</dbReference>
<organism evidence="4 5">
    <name type="scientific">Hymenobacter aranciens</name>
    <dbReference type="NCBI Taxonomy" id="3063996"/>
    <lineage>
        <taxon>Bacteria</taxon>
        <taxon>Pseudomonadati</taxon>
        <taxon>Bacteroidota</taxon>
        <taxon>Cytophagia</taxon>
        <taxon>Cytophagales</taxon>
        <taxon>Hymenobacteraceae</taxon>
        <taxon>Hymenobacter</taxon>
    </lineage>
</organism>
<feature type="compositionally biased region" description="Gly residues" evidence="1">
    <location>
        <begin position="753"/>
        <end position="770"/>
    </location>
</feature>
<feature type="compositionally biased region" description="Polar residues" evidence="1">
    <location>
        <begin position="2605"/>
        <end position="2614"/>
    </location>
</feature>
<feature type="region of interest" description="Disordered" evidence="1">
    <location>
        <begin position="1"/>
        <end position="25"/>
    </location>
</feature>
<dbReference type="PANTHER" id="PTHR34819:SF3">
    <property type="entry name" value="CELL SURFACE PROTEIN"/>
    <property type="match status" value="1"/>
</dbReference>
<dbReference type="Pfam" id="PF13229">
    <property type="entry name" value="Beta_helix"/>
    <property type="match status" value="1"/>
</dbReference>
<dbReference type="InterPro" id="IPR051172">
    <property type="entry name" value="Chlamydia_OmcB"/>
</dbReference>
<feature type="domain" description="DUF11" evidence="2">
    <location>
        <begin position="3530"/>
        <end position="3635"/>
    </location>
</feature>
<dbReference type="InterPro" id="IPR047589">
    <property type="entry name" value="DUF11_rpt"/>
</dbReference>
<dbReference type="PANTHER" id="PTHR34819">
    <property type="entry name" value="LARGE CYSTEINE-RICH PERIPLASMIC PROTEIN OMCB"/>
    <property type="match status" value="1"/>
</dbReference>
<dbReference type="SUPFAM" id="SSF63825">
    <property type="entry name" value="YWTD domain"/>
    <property type="match status" value="1"/>
</dbReference>
<comment type="caution">
    <text evidence="4">The sequence shown here is derived from an EMBL/GenBank/DDBJ whole genome shotgun (WGS) entry which is preliminary data.</text>
</comment>
<keyword evidence="5" id="KW-1185">Reference proteome</keyword>
<feature type="region of interest" description="Disordered" evidence="1">
    <location>
        <begin position="718"/>
        <end position="776"/>
    </location>
</feature>
<dbReference type="SMART" id="SM00710">
    <property type="entry name" value="PbH1"/>
    <property type="match status" value="11"/>
</dbReference>
<dbReference type="InterPro" id="IPR022441">
    <property type="entry name" value="Para_beta_helix_rpt-2"/>
</dbReference>
<protein>
    <submittedName>
        <fullName evidence="4">Right-handed parallel beta-helix repeat-containing protein</fullName>
    </submittedName>
</protein>
<proteinExistence type="predicted"/>
<feature type="domain" description="DUF11" evidence="2">
    <location>
        <begin position="2875"/>
        <end position="2982"/>
    </location>
</feature>
<dbReference type="InterPro" id="IPR006626">
    <property type="entry name" value="PbH1"/>
</dbReference>
<evidence type="ECO:0000259" key="3">
    <source>
        <dbReference type="Pfam" id="PF13229"/>
    </source>
</evidence>
<feature type="domain" description="DUF11" evidence="2">
    <location>
        <begin position="3656"/>
        <end position="3757"/>
    </location>
</feature>
<evidence type="ECO:0000313" key="5">
    <source>
        <dbReference type="Proteomes" id="UP001176429"/>
    </source>
</evidence>
<feature type="compositionally biased region" description="Gly residues" evidence="1">
    <location>
        <begin position="723"/>
        <end position="742"/>
    </location>
</feature>
<gene>
    <name evidence="4" type="ORF">Q5H93_06685</name>
</gene>
<feature type="compositionally biased region" description="Low complexity" evidence="1">
    <location>
        <begin position="3746"/>
        <end position="3763"/>
    </location>
</feature>
<dbReference type="NCBIfam" id="TIGR03804">
    <property type="entry name" value="para_beta_helix"/>
    <property type="match status" value="1"/>
</dbReference>
<dbReference type="NCBIfam" id="TIGR01451">
    <property type="entry name" value="B_ant_repeat"/>
    <property type="match status" value="2"/>
</dbReference>
<accession>A0ABT9B885</accession>
<dbReference type="InterPro" id="IPR013783">
    <property type="entry name" value="Ig-like_fold"/>
</dbReference>
<dbReference type="Pfam" id="PF01345">
    <property type="entry name" value="DUF11"/>
    <property type="match status" value="8"/>
</dbReference>
<name>A0ABT9B885_9BACT</name>
<dbReference type="InterPro" id="IPR001434">
    <property type="entry name" value="OmcB-like_DUF11"/>
</dbReference>
<feature type="region of interest" description="Disordered" evidence="1">
    <location>
        <begin position="2603"/>
        <end position="2623"/>
    </location>
</feature>